<dbReference type="InterPro" id="IPR036188">
    <property type="entry name" value="FAD/NAD-bd_sf"/>
</dbReference>
<dbReference type="Pfam" id="PF04820">
    <property type="entry name" value="Trp_halogenase"/>
    <property type="match status" value="1"/>
</dbReference>
<dbReference type="EMBL" id="PVNO01000025">
    <property type="protein sequence ID" value="PRO69040.1"/>
    <property type="molecule type" value="Genomic_DNA"/>
</dbReference>
<dbReference type="RefSeq" id="WP_105931251.1">
    <property type="nucleotide sequence ID" value="NZ_PVNO01000025.1"/>
</dbReference>
<organism evidence="1 2">
    <name type="scientific">Alteromonas gracilis</name>
    <dbReference type="NCBI Taxonomy" id="1479524"/>
    <lineage>
        <taxon>Bacteria</taxon>
        <taxon>Pseudomonadati</taxon>
        <taxon>Pseudomonadota</taxon>
        <taxon>Gammaproteobacteria</taxon>
        <taxon>Alteromonadales</taxon>
        <taxon>Alteromonadaceae</taxon>
        <taxon>Alteromonas/Salinimonas group</taxon>
        <taxon>Alteromonas</taxon>
    </lineage>
</organism>
<dbReference type="PANTHER" id="PTHR43747:SF4">
    <property type="entry name" value="FLAVIN-DEPENDENT TRYPTOPHAN HALOGENASE"/>
    <property type="match status" value="1"/>
</dbReference>
<evidence type="ECO:0000313" key="2">
    <source>
        <dbReference type="Proteomes" id="UP000239539"/>
    </source>
</evidence>
<dbReference type="InterPro" id="IPR050816">
    <property type="entry name" value="Flavin-dep_Halogenase_NPB"/>
</dbReference>
<dbReference type="PIRSF" id="PIRSF011396">
    <property type="entry name" value="Trp_halogenase"/>
    <property type="match status" value="1"/>
</dbReference>
<name>A0ABX5CNN6_9ALTE</name>
<dbReference type="InterPro" id="IPR033856">
    <property type="entry name" value="Trp_halogen"/>
</dbReference>
<dbReference type="PANTHER" id="PTHR43747">
    <property type="entry name" value="FAD-BINDING PROTEIN"/>
    <property type="match status" value="1"/>
</dbReference>
<dbReference type="InterPro" id="IPR006905">
    <property type="entry name" value="Flavin_halogenase"/>
</dbReference>
<dbReference type="SUPFAM" id="SSF51905">
    <property type="entry name" value="FAD/NAD(P)-binding domain"/>
    <property type="match status" value="1"/>
</dbReference>
<dbReference type="Proteomes" id="UP000239539">
    <property type="component" value="Unassembled WGS sequence"/>
</dbReference>
<gene>
    <name evidence="1" type="ORF">C6Y39_10825</name>
</gene>
<reference evidence="2" key="1">
    <citation type="journal article" date="2020" name="Int. J. Syst. Evol. Microbiol.">
        <title>Alteromonas alba sp. nov., a marine bacterium isolated from the seawater of the West Pacific Ocean.</title>
        <authorList>
            <person name="Sun C."/>
            <person name="Wu Y.-H."/>
            <person name="Xamxidin M."/>
            <person name="Cheng H."/>
            <person name="Xu X.-W."/>
        </authorList>
    </citation>
    <scope>NUCLEOTIDE SEQUENCE [LARGE SCALE GENOMIC DNA]</scope>
    <source>
        <strain evidence="2">9a2</strain>
    </source>
</reference>
<proteinExistence type="predicted"/>
<comment type="caution">
    <text evidence="1">The sequence shown here is derived from an EMBL/GenBank/DDBJ whole genome shotgun (WGS) entry which is preliminary data.</text>
</comment>
<dbReference type="Gene3D" id="3.50.50.60">
    <property type="entry name" value="FAD/NAD(P)-binding domain"/>
    <property type="match status" value="1"/>
</dbReference>
<protein>
    <submittedName>
        <fullName evidence="1">Tryptophan halogenase</fullName>
    </submittedName>
</protein>
<evidence type="ECO:0000313" key="1">
    <source>
        <dbReference type="EMBL" id="PRO69040.1"/>
    </source>
</evidence>
<accession>A0ABX5CNN6</accession>
<sequence length="498" mass="56363">MNRPMNIVIAGGGTAGWMAANYFAHKWPSDKVKVTLVESPDIGIIGVGEGSTPTLKRFFEELKIKESDWMPKCNATYKVSIQFNGWSPSSGVKHYRHPFISQTDTFTQRAFEVNCRTRRLGLDTHVTPEDFLLNGVLAKQNKAPITPDNFPFRMEYGYHFDSALLGNYLRDVAVEKGVTHISAVISDVVLHLSGDISHLVTEKGNIEGDFFVDCTGFSSHLLQQTLGVKFNSYSDNLFNDSAVVLPTHAYETIPVETQSTALSNGWCWSIPLQNRTGNGYVYSASHLTKDKAEEELRRHLGLENSDVEARHLKMKVGQVAQHWQKNCLALGLSQGFIEPLEATALHLVQICIEYFSDTLEKSGFSSKESAAYNAFAKERFDRVRDYIVAHYKLNTRDDSEYWRANRNNMVLSDSLKSLISTWFQREDLTSEINRQNIGMHWDSVSWHCLFAGYGAFPPLEQNQPGRGDLYSEQKIERFIQGCALNFKHHNNVLQTQQS</sequence>
<keyword evidence="2" id="KW-1185">Reference proteome</keyword>